<reference evidence="1 2" key="1">
    <citation type="submission" date="2018-06" db="EMBL/GenBank/DDBJ databases">
        <authorList>
            <consortium name="Pathogen Informatics"/>
            <person name="Doyle S."/>
        </authorList>
    </citation>
    <scope>NUCLEOTIDE SEQUENCE [LARGE SCALE GENOMIC DNA]</scope>
    <source>
        <strain evidence="1 2">NCTC10821</strain>
    </source>
</reference>
<evidence type="ECO:0008006" key="3">
    <source>
        <dbReference type="Google" id="ProtNLM"/>
    </source>
</evidence>
<accession>A0A378TPP3</accession>
<dbReference type="AlphaFoldDB" id="A0A378TPP3"/>
<evidence type="ECO:0000313" key="1">
    <source>
        <dbReference type="EMBL" id="STZ62610.1"/>
    </source>
</evidence>
<dbReference type="EMBL" id="UGQT01000001">
    <property type="protein sequence ID" value="STZ62610.1"/>
    <property type="molecule type" value="Genomic_DNA"/>
</dbReference>
<keyword evidence="2" id="KW-1185">Reference proteome</keyword>
<dbReference type="Proteomes" id="UP000254978">
    <property type="component" value="Unassembled WGS sequence"/>
</dbReference>
<dbReference type="RefSeq" id="WP_115281277.1">
    <property type="nucleotide sequence ID" value="NZ_AP022600.1"/>
</dbReference>
<evidence type="ECO:0000313" key="2">
    <source>
        <dbReference type="Proteomes" id="UP000254978"/>
    </source>
</evidence>
<dbReference type="OrthoDB" id="3667245at2"/>
<organism evidence="1 2">
    <name type="scientific">Mycolicibacterium tokaiense</name>
    <dbReference type="NCBI Taxonomy" id="39695"/>
    <lineage>
        <taxon>Bacteria</taxon>
        <taxon>Bacillati</taxon>
        <taxon>Actinomycetota</taxon>
        <taxon>Actinomycetes</taxon>
        <taxon>Mycobacteriales</taxon>
        <taxon>Mycobacteriaceae</taxon>
        <taxon>Mycolicibacterium</taxon>
    </lineage>
</organism>
<protein>
    <recommendedName>
        <fullName evidence="3">Chlorite dismutase</fullName>
    </recommendedName>
</protein>
<sequence>MNEQRTTSTEVTVATDLFALGEGERAVVFFTARRHGAGPAPTTLLDELETLRAEGWLLSIDAMFTGSDEMSLYDAGFAHDVDVVGAFEAPGLSQAHAGIARLEQAGWARTFRTAWLVGRREFAPVPSTAGRDPSSPWAFFALWQWNDAWQQATPAERLHYDQECDVAFSSDVGSGISIAGRHRLDPGSRWHHLGMWELPALALLDDAMATHERVADFKFTTSLHYIGRRRPMTDVLGAAS</sequence>
<name>A0A378TPP3_9MYCO</name>
<proteinExistence type="predicted"/>
<gene>
    <name evidence="1" type="ORF">NCTC10821_06179</name>
</gene>